<protein>
    <recommendedName>
        <fullName evidence="5">TonB C-terminal domain-containing protein</fullName>
    </recommendedName>
</protein>
<dbReference type="Gene3D" id="3.30.1150.10">
    <property type="match status" value="1"/>
</dbReference>
<feature type="region of interest" description="Disordered" evidence="2">
    <location>
        <begin position="1"/>
        <end position="127"/>
    </location>
</feature>
<accession>A0AAW9RE63</accession>
<dbReference type="InterPro" id="IPR019734">
    <property type="entry name" value="TPR_rpt"/>
</dbReference>
<dbReference type="Gene3D" id="1.25.40.10">
    <property type="entry name" value="Tetratricopeptide repeat domain"/>
    <property type="match status" value="1"/>
</dbReference>
<keyword evidence="4" id="KW-1185">Reference proteome</keyword>
<feature type="compositionally biased region" description="Low complexity" evidence="2">
    <location>
        <begin position="29"/>
        <end position="39"/>
    </location>
</feature>
<evidence type="ECO:0000313" key="4">
    <source>
        <dbReference type="Proteomes" id="UP001359886"/>
    </source>
</evidence>
<reference evidence="3 4" key="1">
    <citation type="submission" date="2024-02" db="EMBL/GenBank/DDBJ databases">
        <title>A novel Wenzhouxiangellaceae bacterium, isolated from coastal sediments.</title>
        <authorList>
            <person name="Du Z.-J."/>
            <person name="Ye Y.-Q."/>
            <person name="Zhang X.-Y."/>
        </authorList>
    </citation>
    <scope>NUCLEOTIDE SEQUENCE [LARGE SCALE GENOMIC DNA]</scope>
    <source>
        <strain evidence="3 4">CH-27</strain>
    </source>
</reference>
<name>A0AAW9RE63_9GAMM</name>
<feature type="repeat" description="TPR" evidence="1">
    <location>
        <begin position="157"/>
        <end position="190"/>
    </location>
</feature>
<dbReference type="PROSITE" id="PS50005">
    <property type="entry name" value="TPR"/>
    <property type="match status" value="1"/>
</dbReference>
<proteinExistence type="predicted"/>
<evidence type="ECO:0000256" key="1">
    <source>
        <dbReference type="PROSITE-ProRule" id="PRU00339"/>
    </source>
</evidence>
<keyword evidence="1" id="KW-0802">TPR repeat</keyword>
<dbReference type="InterPro" id="IPR011990">
    <property type="entry name" value="TPR-like_helical_dom_sf"/>
</dbReference>
<dbReference type="EMBL" id="JAZHOG010000001">
    <property type="protein sequence ID" value="MEJ8566373.1"/>
    <property type="molecule type" value="Genomic_DNA"/>
</dbReference>
<evidence type="ECO:0000256" key="2">
    <source>
        <dbReference type="SAM" id="MobiDB-lite"/>
    </source>
</evidence>
<evidence type="ECO:0008006" key="5">
    <source>
        <dbReference type="Google" id="ProtNLM"/>
    </source>
</evidence>
<dbReference type="RefSeq" id="WP_354693693.1">
    <property type="nucleotide sequence ID" value="NZ_JAZHOG010000001.1"/>
</dbReference>
<sequence length="568" mass="61286">MSVSATEGVAVPEQAESATLVSESPPPADDASANAVADPLITGSDGPEAPGSGLTDSDSPGPAVIAKEPSVPEPSDPESVASGSIAPENANKAPGEAAALPQSAEMTETTASELAGTSPGPGVASVEPRVAARSIRKYESQVRALEARGGYYDADLAETLVGLGLARLSLHDYDGAERAFRRALHTTRVNHGLYSVEQLPIVERLLDVNTRTRDYRDLNQNYHFLFWLTKRIYGDDDPRLLPELDRMGRWHLAAYATNADDTPMSHLFAAQDLYGNAISVIEANFDENDPQLVNALYAIVVTKYQMAAEVSRIQFEGDVLAADSDTLDARASRVYRDGAYREKLMFDCFADGKEAMDRIAAIHAGNDMLPAESHAMALVHLGDWNLLFNKWNSAHDAYSEAYALLADEGRSPEVINGFFEAPRALPAIGLPEDQLREFLAGSGPAEPRADAPDAEEGAAAAPVPPAQDTPPDTADAVEGWDPQDTLAFAERGPLPEVESEIFVTVGFDVSRTGKPTNIEILDSNTEDKSLWRKARKSMTTRRFRPRIENGEAVDAAGVQIKMIFRDQP</sequence>
<feature type="region of interest" description="Disordered" evidence="2">
    <location>
        <begin position="442"/>
        <end position="474"/>
    </location>
</feature>
<dbReference type="Proteomes" id="UP001359886">
    <property type="component" value="Unassembled WGS sequence"/>
</dbReference>
<gene>
    <name evidence="3" type="ORF">V3330_01940</name>
</gene>
<dbReference type="AlphaFoldDB" id="A0AAW9RE63"/>
<dbReference type="SUPFAM" id="SSF74653">
    <property type="entry name" value="TolA/TonB C-terminal domain"/>
    <property type="match status" value="1"/>
</dbReference>
<comment type="caution">
    <text evidence="3">The sequence shown here is derived from an EMBL/GenBank/DDBJ whole genome shotgun (WGS) entry which is preliminary data.</text>
</comment>
<organism evidence="3 4">
    <name type="scientific">Elongatibacter sediminis</name>
    <dbReference type="NCBI Taxonomy" id="3119006"/>
    <lineage>
        <taxon>Bacteria</taxon>
        <taxon>Pseudomonadati</taxon>
        <taxon>Pseudomonadota</taxon>
        <taxon>Gammaproteobacteria</taxon>
        <taxon>Chromatiales</taxon>
        <taxon>Wenzhouxiangellaceae</taxon>
        <taxon>Elongatibacter</taxon>
    </lineage>
</organism>
<evidence type="ECO:0000313" key="3">
    <source>
        <dbReference type="EMBL" id="MEJ8566373.1"/>
    </source>
</evidence>